<evidence type="ECO:0000313" key="3">
    <source>
        <dbReference type="Proteomes" id="UP000628448"/>
    </source>
</evidence>
<evidence type="ECO:0000313" key="2">
    <source>
        <dbReference type="EMBL" id="MBG9378337.1"/>
    </source>
</evidence>
<sequence length="100" mass="11544">MKRLTAILLLFIFAACNNNPSPAETEARLKQTMLSYLFKENAKGDTSAIKFRIDKVYYFDNKVNYNCEFYVHMVIPGKVDTTGVMKAIVSKDYTDVKRLY</sequence>
<keyword evidence="1" id="KW-0732">Signal</keyword>
<gene>
    <name evidence="2" type="ORF">I5907_19015</name>
</gene>
<accession>A0A931MD10</accession>
<evidence type="ECO:0008006" key="4">
    <source>
        <dbReference type="Google" id="ProtNLM"/>
    </source>
</evidence>
<feature type="chain" id="PRO_5038072095" description="Lipoprotein" evidence="1">
    <location>
        <begin position="24"/>
        <end position="100"/>
    </location>
</feature>
<name>A0A931MD10_9BACT</name>
<dbReference type="EMBL" id="JADWYR010000002">
    <property type="protein sequence ID" value="MBG9378337.1"/>
    <property type="molecule type" value="Genomic_DNA"/>
</dbReference>
<protein>
    <recommendedName>
        <fullName evidence="4">Lipoprotein</fullName>
    </recommendedName>
</protein>
<dbReference type="AlphaFoldDB" id="A0A931MD10"/>
<feature type="signal peptide" evidence="1">
    <location>
        <begin position="1"/>
        <end position="23"/>
    </location>
</feature>
<dbReference type="PROSITE" id="PS51257">
    <property type="entry name" value="PROKAR_LIPOPROTEIN"/>
    <property type="match status" value="1"/>
</dbReference>
<reference evidence="2" key="1">
    <citation type="submission" date="2020-11" db="EMBL/GenBank/DDBJ databases">
        <title>Bacterial whole genome sequence for Panacibacter sp. DH6.</title>
        <authorList>
            <person name="Le V."/>
            <person name="Ko S."/>
            <person name="Ahn C.-Y."/>
            <person name="Oh H.-M."/>
        </authorList>
    </citation>
    <scope>NUCLEOTIDE SEQUENCE</scope>
    <source>
        <strain evidence="2">DH6</strain>
    </source>
</reference>
<dbReference type="RefSeq" id="WP_196992375.1">
    <property type="nucleotide sequence ID" value="NZ_JADWYR010000002.1"/>
</dbReference>
<comment type="caution">
    <text evidence="2">The sequence shown here is derived from an EMBL/GenBank/DDBJ whole genome shotgun (WGS) entry which is preliminary data.</text>
</comment>
<evidence type="ECO:0000256" key="1">
    <source>
        <dbReference type="SAM" id="SignalP"/>
    </source>
</evidence>
<proteinExistence type="predicted"/>
<organism evidence="2 3">
    <name type="scientific">Panacibacter microcysteis</name>
    <dbReference type="NCBI Taxonomy" id="2793269"/>
    <lineage>
        <taxon>Bacteria</taxon>
        <taxon>Pseudomonadati</taxon>
        <taxon>Bacteroidota</taxon>
        <taxon>Chitinophagia</taxon>
        <taxon>Chitinophagales</taxon>
        <taxon>Chitinophagaceae</taxon>
        <taxon>Panacibacter</taxon>
    </lineage>
</organism>
<dbReference type="Proteomes" id="UP000628448">
    <property type="component" value="Unassembled WGS sequence"/>
</dbReference>
<keyword evidence="3" id="KW-1185">Reference proteome</keyword>